<reference evidence="1 2" key="1">
    <citation type="submission" date="2018-11" db="EMBL/GenBank/DDBJ databases">
        <title>Genome sequencing and analysis.</title>
        <authorList>
            <person name="Huang Y.-T."/>
        </authorList>
    </citation>
    <scope>NUCLEOTIDE SEQUENCE [LARGE SCALE GENOMIC DNA]</scope>
    <source>
        <strain evidence="1 2">SHIN</strain>
    </source>
</reference>
<dbReference type="InterPro" id="IPR019056">
    <property type="entry name" value="Phage_TAC_6"/>
</dbReference>
<dbReference type="EMBL" id="PKQI01000001">
    <property type="protein sequence ID" value="NNV19955.1"/>
    <property type="molecule type" value="Genomic_DNA"/>
</dbReference>
<accession>A0A7Y3T4D8</accession>
<protein>
    <submittedName>
        <fullName evidence="1">Phage tail assembly chaperone</fullName>
    </submittedName>
</protein>
<proteinExistence type="predicted"/>
<dbReference type="RefSeq" id="WP_171379820.1">
    <property type="nucleotide sequence ID" value="NZ_PKQI01000001.1"/>
</dbReference>
<dbReference type="AlphaFoldDB" id="A0A7Y3T4D8"/>
<name>A0A7Y3T4D8_9HYPH</name>
<comment type="caution">
    <text evidence="1">The sequence shown here is derived from an EMBL/GenBank/DDBJ whole genome shotgun (WGS) entry which is preliminary data.</text>
</comment>
<evidence type="ECO:0000313" key="1">
    <source>
        <dbReference type="EMBL" id="NNV19955.1"/>
    </source>
</evidence>
<gene>
    <name evidence="1" type="ORF">EHE22_05870</name>
</gene>
<dbReference type="Proteomes" id="UP000526233">
    <property type="component" value="Unassembled WGS sequence"/>
</dbReference>
<sequence length="77" mass="8642">MGKRGSRGDSVEAEFPWREWQQSAFGVLRWTPDTFWNSSLSEFLSALEGFAIARGGKKQIDAPSQDQLDDLISKYGS</sequence>
<evidence type="ECO:0000313" key="2">
    <source>
        <dbReference type="Proteomes" id="UP000526233"/>
    </source>
</evidence>
<dbReference type="Pfam" id="PF09550">
    <property type="entry name" value="Phage_TAC_6"/>
    <property type="match status" value="1"/>
</dbReference>
<organism evidence="1 2">
    <name type="scientific">Brucella pseudogrignonensis</name>
    <dbReference type="NCBI Taxonomy" id="419475"/>
    <lineage>
        <taxon>Bacteria</taxon>
        <taxon>Pseudomonadati</taxon>
        <taxon>Pseudomonadota</taxon>
        <taxon>Alphaproteobacteria</taxon>
        <taxon>Hyphomicrobiales</taxon>
        <taxon>Brucellaceae</taxon>
        <taxon>Brucella/Ochrobactrum group</taxon>
        <taxon>Brucella</taxon>
    </lineage>
</organism>